<evidence type="ECO:0000259" key="2">
    <source>
        <dbReference type="Pfam" id="PF20155"/>
    </source>
</evidence>
<proteinExistence type="predicted"/>
<protein>
    <recommendedName>
        <fullName evidence="2">Tape measure protein N-terminal domain-containing protein</fullName>
    </recommendedName>
</protein>
<evidence type="ECO:0000313" key="3">
    <source>
        <dbReference type="EMBL" id="KAA2241668.1"/>
    </source>
</evidence>
<keyword evidence="4" id="KW-1185">Reference proteome</keyword>
<keyword evidence="1" id="KW-0175">Coiled coil</keyword>
<reference evidence="3 4" key="2">
    <citation type="submission" date="2019-09" db="EMBL/GenBank/DDBJ databases">
        <authorList>
            <person name="Jin C."/>
        </authorList>
    </citation>
    <scope>NUCLEOTIDE SEQUENCE [LARGE SCALE GENOMIC DNA]</scope>
    <source>
        <strain evidence="3 4">BN140078</strain>
    </source>
</reference>
<dbReference type="RefSeq" id="WP_149839175.1">
    <property type="nucleotide sequence ID" value="NZ_VUOC01000003.1"/>
</dbReference>
<dbReference type="EMBL" id="VUOC01000003">
    <property type="protein sequence ID" value="KAA2241668.1"/>
    <property type="molecule type" value="Genomic_DNA"/>
</dbReference>
<gene>
    <name evidence="3" type="ORF">F0L74_17475</name>
</gene>
<evidence type="ECO:0000256" key="1">
    <source>
        <dbReference type="SAM" id="Coils"/>
    </source>
</evidence>
<feature type="coiled-coil region" evidence="1">
    <location>
        <begin position="627"/>
        <end position="654"/>
    </location>
</feature>
<accession>A0A5B2VSU3</accession>
<dbReference type="Proteomes" id="UP000324611">
    <property type="component" value="Unassembled WGS sequence"/>
</dbReference>
<dbReference type="InterPro" id="IPR013491">
    <property type="entry name" value="Tape_meas_N"/>
</dbReference>
<feature type="domain" description="Tape measure protein N-terminal" evidence="2">
    <location>
        <begin position="71"/>
        <end position="257"/>
    </location>
</feature>
<sequence length="1342" mass="144924">MALNVNGGSLEIELRINDSQFQAELLSMERQLNQVTEAAKEESAAIESVAKKAATAIGEYLNVSAAKNFLQQMIKVRGEFQQMEIVFSGLLQSKDKADQLLSQVADLAAKAPFSIEDATQGAQQLLAYGFQAEEIVGTLGMLGNVASGVGAPLNDIVKLYGNLRTEGQASTEDIAQFTGLGIPIIQELSKQFGIAAEQVDIMVAAGQVGFPEIQQAFQNMTGVGGAFFGLMDDQSGTLAGRINNLGDAFTLMLNDIGQSTEGVAGTAIDALTTLVEHYQDVINIIEILVASYGAYQAAIIVVNVMEKIRATQLLLQTVGVTALTAGEFLHYQALVIAEKAQKLLNATMLSNPYIAIATILAGLTAALLLYGDSGVEVTSKQELLAEASKKVADSVDEQTAKIRPYLEILKDVNATEAERLAAYQQLAAIDSKLVAGIDAKNVSQQKLTENVHNYIEALRNQMKLETDQAAVTASLKKEQELREKVARYQKQIDDATPDLNATGLFGGFIRDNAQSDIQIGGYLRDLYSKKLEEQEKTTNDLATDQIKAQAASQSKNTVAAKQTNDQLISQANSLEKIRAVRDSIEKGYKGSTVDKDRAQLAKDLLAADQKTKQLDPYSSIKKSAEAAHQESSKLKDLMNQIQDLERKADTIRQQDGDTPEAIDKKIKDLKAQAEKLKAGKGVLGKIDLAGNLVLDDAKAKAAAKDITNKLNSELSNINVSLTTVAPNSNEELQLKKAAIDEQTALEIEATKKQYTNDLSSQQALTDKIAEIKARARKQESDLDREYARKAVDEQLKDIKEQTAIKNIGDQRIVDDPLSSANQKYAAQQNILNRNKESLQKMLEVLAKFGSTGLADTKELNHEMTQLALDIAGVNSELKKTGDQHFLDVLQELPKTLSAASSGLRQLSSDVAGSNKGLADTLEIMSDLLGGISQIAQIGGIVGGVASGRMSAEDGGSAASSIGGLAATGAAIGSIFSPIGTIIGAAAGALVGVVASALKGGQKVRESIQKTYEAIYAFQITQELGEYKINEQLRDRALLKAQEIKLTLQGLKAQEDTLKVGQQQNEQDQARLLALLQGEQFITGVSEQKYGGFLGLWKKSEPVNQYAALLGMTADEIEKLYTSGQLDGRARSLYEELKQLQDEGKNIQQQLEDLQAQAAQVFTGTTSDSIEDSIVNGFSNGLFAAQDFADNFESLMRQAALNSLKYQYLEEPLQAFYDQFTNAAESDNVLTAQEIADLQDRYDQIIENAGEQFQQLQDITGLELATGSSDQNSLSGAIKGMTEQQADLLAGQFGGLRLTAIEQLQVATQHLSVLNLIKTDTANLVSIEARLRRIETVGIKIIK</sequence>
<evidence type="ECO:0000313" key="4">
    <source>
        <dbReference type="Proteomes" id="UP000324611"/>
    </source>
</evidence>
<organism evidence="3 4">
    <name type="scientific">Chitinophaga agrisoli</name>
    <dbReference type="NCBI Taxonomy" id="2607653"/>
    <lineage>
        <taxon>Bacteria</taxon>
        <taxon>Pseudomonadati</taxon>
        <taxon>Bacteroidota</taxon>
        <taxon>Chitinophagia</taxon>
        <taxon>Chitinophagales</taxon>
        <taxon>Chitinophagaceae</taxon>
        <taxon>Chitinophaga</taxon>
    </lineage>
</organism>
<feature type="coiled-coil region" evidence="1">
    <location>
        <begin position="761"/>
        <end position="788"/>
    </location>
</feature>
<feature type="coiled-coil region" evidence="1">
    <location>
        <begin position="1122"/>
        <end position="1156"/>
    </location>
</feature>
<reference evidence="3 4" key="1">
    <citation type="submission" date="2019-09" db="EMBL/GenBank/DDBJ databases">
        <title>Chitinophaga ginsengihumi sp. nov., isolated from soil of ginseng rhizosphere.</title>
        <authorList>
            <person name="Lee J."/>
        </authorList>
    </citation>
    <scope>NUCLEOTIDE SEQUENCE [LARGE SCALE GENOMIC DNA]</scope>
    <source>
        <strain evidence="3 4">BN140078</strain>
    </source>
</reference>
<name>A0A5B2VSU3_9BACT</name>
<dbReference type="Pfam" id="PF20155">
    <property type="entry name" value="TMP_3"/>
    <property type="match status" value="1"/>
</dbReference>
<comment type="caution">
    <text evidence="3">The sequence shown here is derived from an EMBL/GenBank/DDBJ whole genome shotgun (WGS) entry which is preliminary data.</text>
</comment>